<accession>A0A4V2JU59</accession>
<dbReference type="GO" id="GO:0031204">
    <property type="term" value="P:post-translational protein targeting to membrane, translocation"/>
    <property type="evidence" value="ECO:0007669"/>
    <property type="project" value="InterPro"/>
</dbReference>
<evidence type="ECO:0000313" key="2">
    <source>
        <dbReference type="EMBL" id="TBT98901.1"/>
    </source>
</evidence>
<dbReference type="EMBL" id="PIXR01002227">
    <property type="protein sequence ID" value="TBT98901.1"/>
    <property type="molecule type" value="Genomic_DNA"/>
</dbReference>
<sequence length="242" mass="28436">MLQIIFVCLSLTIVTLSYVKSKNKNTVTPLVGQNTELEKFYILQDQGANHNILMKQLQAAALFVTENVIRLSEERSVLYDLYSERMISYLQWKNIEKTLSRLSFEKMSIESEVEALKNGWSSKMFGDCEKEVSKNLLVSDKLKKENRNNEDSFYLRKREVLEREVVRRLKENNREEGVRMIRRIKGVEVRVLVIREEGVRMIGMIRRIKGIEKCYRGVRMIGRIKSYRGDKSSSRVIGIRWC</sequence>
<protein>
    <submittedName>
        <fullName evidence="2">Putative subunit Sec66 of preprotein translocase</fullName>
    </submittedName>
</protein>
<evidence type="ECO:0000256" key="1">
    <source>
        <dbReference type="SAM" id="SignalP"/>
    </source>
</evidence>
<name>A0A4V2JU59_9MICR</name>
<feature type="chain" id="PRO_5020951777" evidence="1">
    <location>
        <begin position="18"/>
        <end position="242"/>
    </location>
</feature>
<dbReference type="InterPro" id="IPR018624">
    <property type="entry name" value="Sec66"/>
</dbReference>
<dbReference type="AlphaFoldDB" id="A0A4V2JU59"/>
<dbReference type="Proteomes" id="UP000293045">
    <property type="component" value="Unassembled WGS sequence"/>
</dbReference>
<comment type="caution">
    <text evidence="2">The sequence shown here is derived from an EMBL/GenBank/DDBJ whole genome shotgun (WGS) entry which is preliminary data.</text>
</comment>
<feature type="signal peptide" evidence="1">
    <location>
        <begin position="1"/>
        <end position="17"/>
    </location>
</feature>
<proteinExistence type="predicted"/>
<reference evidence="2 3" key="1">
    <citation type="submission" date="2017-12" db="EMBL/GenBank/DDBJ databases">
        <authorList>
            <person name="Pombert J.-F."/>
            <person name="Haag K.L."/>
            <person name="Ebert D."/>
        </authorList>
    </citation>
    <scope>NUCLEOTIDE SEQUENCE [LARGE SCALE GENOMIC DNA]</scope>
    <source>
        <strain evidence="2">IL-BN-2</strain>
    </source>
</reference>
<organism evidence="2 3">
    <name type="scientific">Hamiltosporidium magnivora</name>
    <dbReference type="NCBI Taxonomy" id="148818"/>
    <lineage>
        <taxon>Eukaryota</taxon>
        <taxon>Fungi</taxon>
        <taxon>Fungi incertae sedis</taxon>
        <taxon>Microsporidia</taxon>
        <taxon>Dubosqiidae</taxon>
        <taxon>Hamiltosporidium</taxon>
    </lineage>
</organism>
<gene>
    <name evidence="2" type="ORF">CWI39_2227p0010</name>
</gene>
<dbReference type="VEuPathDB" id="MicrosporidiaDB:CWI36_1186p0010"/>
<dbReference type="GO" id="GO:0031207">
    <property type="term" value="C:Sec62/Sec63 complex"/>
    <property type="evidence" value="ECO:0007669"/>
    <property type="project" value="InterPro"/>
</dbReference>
<evidence type="ECO:0000313" key="3">
    <source>
        <dbReference type="Proteomes" id="UP000293045"/>
    </source>
</evidence>
<dbReference type="VEuPathDB" id="MicrosporidiaDB:CWI39_2227p0010"/>
<dbReference type="Pfam" id="PF09802">
    <property type="entry name" value="Sec66"/>
    <property type="match status" value="1"/>
</dbReference>
<keyword evidence="1" id="KW-0732">Signal</keyword>